<keyword evidence="1" id="KW-0479">Metal-binding</keyword>
<sequence length="236" mass="25607">MHRSSINTVGVLAKDETFSLESMRLGAGETTGIVSCESDLVLLFIEGELEIKTGDRTHTVSGSAQAYINAGISFEIISGDSTASYLLASCPGASLLPTKDHDPKIITGGVTILRTDRYDRFPDSGLVRGGMYYLDHGKVATYHSHDAAAEVFVFLKGECDVKVDGFTERFTAGEVLYVPAEEKHELANVSEGRLEVWLTVTPNVSPSHTFYQELADGTFKRTTPRLDGLESRPPSA</sequence>
<dbReference type="InterPro" id="IPR011051">
    <property type="entry name" value="RmlC_Cupin_sf"/>
</dbReference>
<reference evidence="4" key="2">
    <citation type="journal article" date="2023" name="Nat. Commun.">
        <title>Cultivation of marine bacteria of the SAR202 clade.</title>
        <authorList>
            <person name="Lim Y."/>
            <person name="Seo J.H."/>
            <person name="Giovannoni S.J."/>
            <person name="Kang I."/>
            <person name="Cho J.C."/>
        </authorList>
    </citation>
    <scope>NUCLEOTIDE SEQUENCE</scope>
    <source>
        <strain evidence="4">JH1073</strain>
    </source>
</reference>
<evidence type="ECO:0000313" key="6">
    <source>
        <dbReference type="Proteomes" id="UP001321249"/>
    </source>
</evidence>
<evidence type="ECO:0000259" key="2">
    <source>
        <dbReference type="Pfam" id="PF07883"/>
    </source>
</evidence>
<evidence type="ECO:0000256" key="1">
    <source>
        <dbReference type="ARBA" id="ARBA00022723"/>
    </source>
</evidence>
<gene>
    <name evidence="3" type="ORF">GKO46_02155</name>
    <name evidence="4" type="ORF">GKO48_07105</name>
</gene>
<evidence type="ECO:0000313" key="5">
    <source>
        <dbReference type="Proteomes" id="UP001219901"/>
    </source>
</evidence>
<dbReference type="InterPro" id="IPR051610">
    <property type="entry name" value="GPI/OXD"/>
</dbReference>
<dbReference type="InterPro" id="IPR014710">
    <property type="entry name" value="RmlC-like_jellyroll"/>
</dbReference>
<protein>
    <submittedName>
        <fullName evidence="4">Cupin domain-containing protein</fullName>
    </submittedName>
</protein>
<feature type="domain" description="Cupin type-2" evidence="2">
    <location>
        <begin position="134"/>
        <end position="196"/>
    </location>
</feature>
<dbReference type="Gene3D" id="2.60.120.10">
    <property type="entry name" value="Jelly Rolls"/>
    <property type="match status" value="2"/>
</dbReference>
<dbReference type="AlphaFoldDB" id="A0AAJ6CUM3"/>
<dbReference type="EMBL" id="WMBE01000001">
    <property type="protein sequence ID" value="MDG0865874.1"/>
    <property type="molecule type" value="Genomic_DNA"/>
</dbReference>
<dbReference type="InterPro" id="IPR013096">
    <property type="entry name" value="Cupin_2"/>
</dbReference>
<evidence type="ECO:0000313" key="4">
    <source>
        <dbReference type="EMBL" id="WFG39394.1"/>
    </source>
</evidence>
<dbReference type="PANTHER" id="PTHR35848">
    <property type="entry name" value="OXALATE-BINDING PROTEIN"/>
    <property type="match status" value="1"/>
</dbReference>
<dbReference type="GO" id="GO:0046872">
    <property type="term" value="F:metal ion binding"/>
    <property type="evidence" value="ECO:0007669"/>
    <property type="project" value="UniProtKB-KW"/>
</dbReference>
<dbReference type="RefSeq" id="WP_342823045.1">
    <property type="nucleotide sequence ID" value="NZ_CP046146.1"/>
</dbReference>
<dbReference type="Pfam" id="PF07883">
    <property type="entry name" value="Cupin_2"/>
    <property type="match status" value="1"/>
</dbReference>
<dbReference type="Proteomes" id="UP001219901">
    <property type="component" value="Chromosome"/>
</dbReference>
<dbReference type="SUPFAM" id="SSF51182">
    <property type="entry name" value="RmlC-like cupins"/>
    <property type="match status" value="2"/>
</dbReference>
<dbReference type="EMBL" id="CP046147">
    <property type="protein sequence ID" value="WFG39394.1"/>
    <property type="molecule type" value="Genomic_DNA"/>
</dbReference>
<name>A0AAJ6CUM3_9CHLR</name>
<dbReference type="Proteomes" id="UP001321249">
    <property type="component" value="Unassembled WGS sequence"/>
</dbReference>
<reference evidence="5" key="3">
    <citation type="submission" date="2023-06" db="EMBL/GenBank/DDBJ databases">
        <title>Pangenomics reveal diversification of enzyme families and niche specialization in globally abundant SAR202 bacteria.</title>
        <authorList>
            <person name="Saw J.H.W."/>
        </authorList>
    </citation>
    <scope>NUCLEOTIDE SEQUENCE [LARGE SCALE GENOMIC DNA]</scope>
    <source>
        <strain evidence="5">JH1073</strain>
    </source>
</reference>
<keyword evidence="5" id="KW-1185">Reference proteome</keyword>
<reference evidence="5 6" key="1">
    <citation type="submission" date="2019-11" db="EMBL/GenBank/DDBJ databases">
        <authorList>
            <person name="Cho J.-C."/>
        </authorList>
    </citation>
    <scope>NUCLEOTIDE SEQUENCE [LARGE SCALE GENOMIC DNA]</scope>
    <source>
        <strain evidence="4 5">JH1073</strain>
        <strain evidence="3 6">JH702</strain>
    </source>
</reference>
<evidence type="ECO:0000313" key="3">
    <source>
        <dbReference type="EMBL" id="MDG0865874.1"/>
    </source>
</evidence>
<accession>A0AAJ6CUM3</accession>
<organism evidence="4 5">
    <name type="scientific">Candidatus Lucifugimonas marina</name>
    <dbReference type="NCBI Taxonomy" id="3038979"/>
    <lineage>
        <taxon>Bacteria</taxon>
        <taxon>Bacillati</taxon>
        <taxon>Chloroflexota</taxon>
        <taxon>Dehalococcoidia</taxon>
        <taxon>SAR202 cluster</taxon>
        <taxon>Candidatus Lucifugimonadales</taxon>
        <taxon>Candidatus Lucifugimonadaceae</taxon>
        <taxon>Candidatus Lucifugimonas</taxon>
    </lineage>
</organism>
<proteinExistence type="predicted"/>